<dbReference type="RefSeq" id="WP_061609750.1">
    <property type="nucleotide sequence ID" value="NZ_JEMA01000639.1"/>
</dbReference>
<sequence length="239" mass="24563">MTLVSLLGAACSGGDADPSGQGGAAPEDIAFSVRIVDATASPVTPLEGVEVCVADRPDVACATSDADGRLMMSLPAESELMLRCESESYGPAYMTWTVGTEDIDAGSFSLLTKTKMGLLIALSGAEAWPEKGAITANVYEDLDARTTRVAGATFAITPNAGGGPAYVSAQKVPDPSLTASTEGGPAVFFDVEEGEVTITLEHPSRECSGGFGWKAGDERSLRSKIFPGGLSNVTFVCSP</sequence>
<evidence type="ECO:0000313" key="2">
    <source>
        <dbReference type="Proteomes" id="UP000075260"/>
    </source>
</evidence>
<reference evidence="1 2" key="1">
    <citation type="submission" date="2014-02" db="EMBL/GenBank/DDBJ databases">
        <title>The small core and large imbalanced accessory genome model reveals a collaborative survival strategy of Sorangium cellulosum strains in nature.</title>
        <authorList>
            <person name="Han K."/>
            <person name="Peng R."/>
            <person name="Blom J."/>
            <person name="Li Y.-Z."/>
        </authorList>
    </citation>
    <scope>NUCLEOTIDE SEQUENCE [LARGE SCALE GENOMIC DNA]</scope>
    <source>
        <strain evidence="1 2">So0008-312</strain>
    </source>
</reference>
<dbReference type="AlphaFoldDB" id="A0A150QIN3"/>
<comment type="caution">
    <text evidence="1">The sequence shown here is derived from an EMBL/GenBank/DDBJ whole genome shotgun (WGS) entry which is preliminary data.</text>
</comment>
<evidence type="ECO:0000313" key="1">
    <source>
        <dbReference type="EMBL" id="KYF67576.1"/>
    </source>
</evidence>
<protein>
    <recommendedName>
        <fullName evidence="3">Carboxypeptidase regulatory-like domain-containing protein</fullName>
    </recommendedName>
</protein>
<gene>
    <name evidence="1" type="ORF">BE15_26610</name>
</gene>
<evidence type="ECO:0008006" key="3">
    <source>
        <dbReference type="Google" id="ProtNLM"/>
    </source>
</evidence>
<name>A0A150QIN3_SORCE</name>
<dbReference type="Proteomes" id="UP000075260">
    <property type="component" value="Unassembled WGS sequence"/>
</dbReference>
<accession>A0A150QIN3</accession>
<organism evidence="1 2">
    <name type="scientific">Sorangium cellulosum</name>
    <name type="common">Polyangium cellulosum</name>
    <dbReference type="NCBI Taxonomy" id="56"/>
    <lineage>
        <taxon>Bacteria</taxon>
        <taxon>Pseudomonadati</taxon>
        <taxon>Myxococcota</taxon>
        <taxon>Polyangia</taxon>
        <taxon>Polyangiales</taxon>
        <taxon>Polyangiaceae</taxon>
        <taxon>Sorangium</taxon>
    </lineage>
</organism>
<proteinExistence type="predicted"/>
<dbReference type="EMBL" id="JEMA01000639">
    <property type="protein sequence ID" value="KYF67576.1"/>
    <property type="molecule type" value="Genomic_DNA"/>
</dbReference>